<dbReference type="KEGG" id="vg:16605372"/>
<evidence type="ECO:0000313" key="2">
    <source>
        <dbReference type="Proteomes" id="UP000204584"/>
    </source>
</evidence>
<organism evidence="1 2">
    <name type="scientific">Pandoravirus salinus</name>
    <dbReference type="NCBI Taxonomy" id="1349410"/>
    <lineage>
        <taxon>Viruses</taxon>
        <taxon>Pandoravirus</taxon>
    </lineage>
</organism>
<dbReference type="Proteomes" id="UP000204584">
    <property type="component" value="Segment"/>
</dbReference>
<gene>
    <name evidence="1" type="ORF">psal_cds_131</name>
</gene>
<dbReference type="GeneID" id="16605372"/>
<reference evidence="1 2" key="1">
    <citation type="journal article" date="2013" name="Science">
        <title>Pandoraviruses: amoeba viruses with genomes up to 2.5 Mb reaching that of parasitic eukaryotes.</title>
        <authorList>
            <person name="Philippe N."/>
            <person name="Legendre M."/>
            <person name="Doutre G."/>
            <person name="Coute Y."/>
            <person name="Poirot O."/>
            <person name="Lescot M."/>
            <person name="Arslan D."/>
            <person name="Seltzer V."/>
            <person name="Bertaux L."/>
            <person name="Bruley C."/>
            <person name="Garin J."/>
            <person name="Claverie J.M."/>
            <person name="Abergel C."/>
        </authorList>
    </citation>
    <scope>NUCLEOTIDE SEQUENCE [LARGE SCALE GENOMIC DNA]</scope>
</reference>
<sequence>MVDASPQASFALVDAARRDRDRLCKCNGVISNLLADLDARVDLTSKASVRSHLRLADVFHFATRHALTFSLSPWCVDPQVTYASTAKTFLVLSLVVPRASADALTAAADAINKGALTSPLVLDEPRGPTYTPAKVEAVRCQTPVRMGLFKKCGFDAALDAMRAVSGDPSMTAMDLAMHGGSARDPSAPRYNLNVVEWRPLTDAEIAARGAPIVDEVRHDDAASADLWLRLCIDLLDRDTETNHDLVVGVLADLAHALPAWSGPIPKPDDARLVRG</sequence>
<protein>
    <submittedName>
        <fullName evidence="1">Uncharacterized protein</fullName>
    </submittedName>
</protein>
<dbReference type="RefSeq" id="YP_008436647.1">
    <property type="nucleotide sequence ID" value="NC_022098.1"/>
</dbReference>
<evidence type="ECO:0000313" key="1">
    <source>
        <dbReference type="EMBL" id="AGO83585.1"/>
    </source>
</evidence>
<accession>S4W0H8</accession>
<proteinExistence type="predicted"/>
<keyword evidence="2" id="KW-1185">Reference proteome</keyword>
<name>S4W0H8_9VIRU</name>
<dbReference type="EMBL" id="KC977571">
    <property type="protein sequence ID" value="AGO83585.1"/>
    <property type="molecule type" value="Genomic_DNA"/>
</dbReference>